<reference evidence="1 2" key="1">
    <citation type="journal article" date="2013" name="Mar. Genomics">
        <title>Expression of sulfatases in Rhodopirellula baltica and the diversity of sulfatases in the genus Rhodopirellula.</title>
        <authorList>
            <person name="Wegner C.E."/>
            <person name="Richter-Heitmann T."/>
            <person name="Klindworth A."/>
            <person name="Klockow C."/>
            <person name="Richter M."/>
            <person name="Achstetter T."/>
            <person name="Glockner F.O."/>
            <person name="Harder J."/>
        </authorList>
    </citation>
    <scope>NUCLEOTIDE SEQUENCE [LARGE SCALE GENOMIC DNA]</scope>
    <source>
        <strain evidence="1 2">SM1</strain>
    </source>
</reference>
<comment type="caution">
    <text evidence="1">The sequence shown here is derived from an EMBL/GenBank/DDBJ whole genome shotgun (WGS) entry which is preliminary data.</text>
</comment>
<keyword evidence="2" id="KW-1185">Reference proteome</keyword>
<evidence type="ECO:0000313" key="2">
    <source>
        <dbReference type="Proteomes" id="UP000011991"/>
    </source>
</evidence>
<sequence length="45" mass="5344">MKCQRELTQRQRRLTHRQRLTRYALGYSAIVDTNRLAAKQLRAAT</sequence>
<name>M5RUW6_9BACT</name>
<proteinExistence type="predicted"/>
<evidence type="ECO:0000313" key="1">
    <source>
        <dbReference type="EMBL" id="EMI22986.1"/>
    </source>
</evidence>
<dbReference type="EMBL" id="ANOG01000010">
    <property type="protein sequence ID" value="EMI22986.1"/>
    <property type="molecule type" value="Genomic_DNA"/>
</dbReference>
<dbReference type="PATRIC" id="fig|1265738.3.peg.98"/>
<organism evidence="1 2">
    <name type="scientific">Rhodopirellula maiorica SM1</name>
    <dbReference type="NCBI Taxonomy" id="1265738"/>
    <lineage>
        <taxon>Bacteria</taxon>
        <taxon>Pseudomonadati</taxon>
        <taxon>Planctomycetota</taxon>
        <taxon>Planctomycetia</taxon>
        <taxon>Pirellulales</taxon>
        <taxon>Pirellulaceae</taxon>
        <taxon>Novipirellula</taxon>
    </lineage>
</organism>
<accession>M5RUW6</accession>
<dbReference type="Proteomes" id="UP000011991">
    <property type="component" value="Unassembled WGS sequence"/>
</dbReference>
<gene>
    <name evidence="1" type="ORF">RMSM_00096</name>
</gene>
<dbReference type="AlphaFoldDB" id="M5RUW6"/>
<protein>
    <submittedName>
        <fullName evidence="1">Uncharacterized protein</fullName>
    </submittedName>
</protein>